<evidence type="ECO:0000313" key="2">
    <source>
        <dbReference type="Proteomes" id="UP000182491"/>
    </source>
</evidence>
<dbReference type="OrthoDB" id="1954843at2"/>
<evidence type="ECO:0000313" key="1">
    <source>
        <dbReference type="EMBL" id="SFU35066.1"/>
    </source>
</evidence>
<evidence type="ECO:0008006" key="3">
    <source>
        <dbReference type="Google" id="ProtNLM"/>
    </source>
</evidence>
<dbReference type="Proteomes" id="UP000182491">
    <property type="component" value="Unassembled WGS sequence"/>
</dbReference>
<accession>A0A1I7FG20</accession>
<protein>
    <recommendedName>
        <fullName evidence="3">1-deoxy-D-xylulose-5-phosphate synthase</fullName>
    </recommendedName>
</protein>
<reference evidence="2" key="1">
    <citation type="submission" date="2016-10" db="EMBL/GenBank/DDBJ databases">
        <authorList>
            <person name="Varghese N."/>
        </authorList>
    </citation>
    <scope>NUCLEOTIDE SEQUENCE [LARGE SCALE GENOMIC DNA]</scope>
    <source>
        <strain evidence="2">DSM 18820</strain>
    </source>
</reference>
<dbReference type="STRING" id="388950.GCA_001611675_03309"/>
<name>A0A1I7FG20_9BACT</name>
<sequence>MKSRIMYLENKETGEARIGRVTFSRTFQTIYYRDKTFHRAGSEKIQGNFFDAETREEYWISGCKKKGSDYHWSNKVPVAIDDDVKVEYWTSIRGAEEKIT</sequence>
<organism evidence="1 2">
    <name type="scientific">Pontibacter akesuensis</name>
    <dbReference type="NCBI Taxonomy" id="388950"/>
    <lineage>
        <taxon>Bacteria</taxon>
        <taxon>Pseudomonadati</taxon>
        <taxon>Bacteroidota</taxon>
        <taxon>Cytophagia</taxon>
        <taxon>Cytophagales</taxon>
        <taxon>Hymenobacteraceae</taxon>
        <taxon>Pontibacter</taxon>
    </lineage>
</organism>
<proteinExistence type="predicted"/>
<keyword evidence="2" id="KW-1185">Reference proteome</keyword>
<dbReference type="RefSeq" id="WP_068839171.1">
    <property type="nucleotide sequence ID" value="NZ_BMXC01000001.1"/>
</dbReference>
<gene>
    <name evidence="1" type="ORF">SAMN04487941_0171</name>
</gene>
<dbReference type="EMBL" id="FPCA01000001">
    <property type="protein sequence ID" value="SFU35066.1"/>
    <property type="molecule type" value="Genomic_DNA"/>
</dbReference>
<dbReference type="AlphaFoldDB" id="A0A1I7FG20"/>